<feature type="domain" description="Peptidoglycan binding" evidence="2">
    <location>
        <begin position="102"/>
        <end position="163"/>
    </location>
</feature>
<sequence>MAAPTLERSLALVFGHEGGLSMDRADRGNWTSGVVGQGQLKGTKYGISAMAYPTLDIKNLTLEAAASIYRRDYWAKVRGDALPAGVDHAVFDFAVNSGPARAAMALQKCVGVADDGHVGPLTLAAVNRQNPATLITKLCGERLTFLRKISTWPKYGKGWTKRVQKVEREALSMAAAPIPDVEPISEPPKTSWLATLLAGLFKRNAA</sequence>
<dbReference type="InterPro" id="IPR023346">
    <property type="entry name" value="Lysozyme-like_dom_sf"/>
</dbReference>
<proteinExistence type="predicted"/>
<accession>I4YP71</accession>
<dbReference type="InterPro" id="IPR008565">
    <property type="entry name" value="TtsA-like_GH18_dom"/>
</dbReference>
<protein>
    <submittedName>
        <fullName evidence="3">Putative secretion activating protein</fullName>
    </submittedName>
</protein>
<dbReference type="eggNOG" id="COG3926">
    <property type="taxonomic scope" value="Bacteria"/>
</dbReference>
<dbReference type="Pfam" id="PF05838">
    <property type="entry name" value="Glyco_hydro_108"/>
    <property type="match status" value="1"/>
</dbReference>
<feature type="domain" description="TtsA-like Glycoside hydrolase family 108" evidence="1">
    <location>
        <begin position="11"/>
        <end position="98"/>
    </location>
</feature>
<dbReference type="OrthoDB" id="9815229at2"/>
<dbReference type="STRING" id="864069.MicloDRAFT_00064900"/>
<reference evidence="3 4" key="1">
    <citation type="submission" date="2012-02" db="EMBL/GenBank/DDBJ databases">
        <title>Improved High-Quality Draft sequence of Microvirga sp. WSM3557.</title>
        <authorList>
            <consortium name="US DOE Joint Genome Institute"/>
            <person name="Lucas S."/>
            <person name="Han J."/>
            <person name="Lapidus A."/>
            <person name="Cheng J.-F."/>
            <person name="Goodwin L."/>
            <person name="Pitluck S."/>
            <person name="Peters L."/>
            <person name="Zhang X."/>
            <person name="Detter J.C."/>
            <person name="Han C."/>
            <person name="Tapia R."/>
            <person name="Land M."/>
            <person name="Hauser L."/>
            <person name="Kyrpides N."/>
            <person name="Ivanova N."/>
            <person name="Pagani I."/>
            <person name="Brau L."/>
            <person name="Yates R."/>
            <person name="O'Hara G."/>
            <person name="Rui T."/>
            <person name="Howieson J."/>
            <person name="Reeve W."/>
            <person name="Woyke T."/>
        </authorList>
    </citation>
    <scope>NUCLEOTIDE SEQUENCE [LARGE SCALE GENOMIC DNA]</scope>
    <source>
        <strain evidence="3 4">WSM3557</strain>
    </source>
</reference>
<dbReference type="CDD" id="cd13926">
    <property type="entry name" value="N-acetylmuramidase_GH108"/>
    <property type="match status" value="1"/>
</dbReference>
<dbReference type="InterPro" id="IPR018537">
    <property type="entry name" value="Peptidoglycan-bd_3"/>
</dbReference>
<dbReference type="SUPFAM" id="SSF53955">
    <property type="entry name" value="Lysozyme-like"/>
    <property type="match status" value="1"/>
</dbReference>
<evidence type="ECO:0000313" key="3">
    <source>
        <dbReference type="EMBL" id="EIM25763.1"/>
    </source>
</evidence>
<dbReference type="HOGENOM" id="CLU_082693_0_1_5"/>
<evidence type="ECO:0000259" key="2">
    <source>
        <dbReference type="Pfam" id="PF09374"/>
    </source>
</evidence>
<evidence type="ECO:0000259" key="1">
    <source>
        <dbReference type="Pfam" id="PF05838"/>
    </source>
</evidence>
<dbReference type="Pfam" id="PF09374">
    <property type="entry name" value="PG_binding_3"/>
    <property type="match status" value="1"/>
</dbReference>
<dbReference type="Gene3D" id="1.20.141.10">
    <property type="entry name" value="Chitosanase, subunit A, domain 1"/>
    <property type="match status" value="1"/>
</dbReference>
<gene>
    <name evidence="3" type="ORF">MicloDRAFT_00064900</name>
</gene>
<dbReference type="RefSeq" id="WP_009494499.1">
    <property type="nucleotide sequence ID" value="NZ_CP141048.1"/>
</dbReference>
<name>I4YP71_9HYPH</name>
<evidence type="ECO:0000313" key="4">
    <source>
        <dbReference type="Proteomes" id="UP000003947"/>
    </source>
</evidence>
<dbReference type="Proteomes" id="UP000003947">
    <property type="component" value="Unassembled WGS sequence"/>
</dbReference>
<dbReference type="EMBL" id="JH660647">
    <property type="protein sequence ID" value="EIM25763.1"/>
    <property type="molecule type" value="Genomic_DNA"/>
</dbReference>
<keyword evidence="4" id="KW-1185">Reference proteome</keyword>
<dbReference type="AlphaFoldDB" id="I4YP71"/>
<dbReference type="PATRIC" id="fig|864069.3.peg.6945"/>
<organism evidence="3 4">
    <name type="scientific">Microvirga lotononidis</name>
    <dbReference type="NCBI Taxonomy" id="864069"/>
    <lineage>
        <taxon>Bacteria</taxon>
        <taxon>Pseudomonadati</taxon>
        <taxon>Pseudomonadota</taxon>
        <taxon>Alphaproteobacteria</taxon>
        <taxon>Hyphomicrobiales</taxon>
        <taxon>Methylobacteriaceae</taxon>
        <taxon>Microvirga</taxon>
    </lineage>
</organism>